<evidence type="ECO:0000256" key="1">
    <source>
        <dbReference type="SAM" id="MobiDB-lite"/>
    </source>
</evidence>
<reference evidence="2" key="1">
    <citation type="journal article" date="2023" name="Mol. Phylogenet. Evol.">
        <title>Genome-scale phylogeny and comparative genomics of the fungal order Sordariales.</title>
        <authorList>
            <person name="Hensen N."/>
            <person name="Bonometti L."/>
            <person name="Westerberg I."/>
            <person name="Brannstrom I.O."/>
            <person name="Guillou S."/>
            <person name="Cros-Aarteil S."/>
            <person name="Calhoun S."/>
            <person name="Haridas S."/>
            <person name="Kuo A."/>
            <person name="Mondo S."/>
            <person name="Pangilinan J."/>
            <person name="Riley R."/>
            <person name="LaButti K."/>
            <person name="Andreopoulos B."/>
            <person name="Lipzen A."/>
            <person name="Chen C."/>
            <person name="Yan M."/>
            <person name="Daum C."/>
            <person name="Ng V."/>
            <person name="Clum A."/>
            <person name="Steindorff A."/>
            <person name="Ohm R.A."/>
            <person name="Martin F."/>
            <person name="Silar P."/>
            <person name="Natvig D.O."/>
            <person name="Lalanne C."/>
            <person name="Gautier V."/>
            <person name="Ament-Velasquez S.L."/>
            <person name="Kruys A."/>
            <person name="Hutchinson M.I."/>
            <person name="Powell A.J."/>
            <person name="Barry K."/>
            <person name="Miller A.N."/>
            <person name="Grigoriev I.V."/>
            <person name="Debuchy R."/>
            <person name="Gladieux P."/>
            <person name="Hiltunen Thoren M."/>
            <person name="Johannesson H."/>
        </authorList>
    </citation>
    <scope>NUCLEOTIDE SEQUENCE</scope>
    <source>
        <strain evidence="2">CBS 118394</strain>
    </source>
</reference>
<reference evidence="2" key="2">
    <citation type="submission" date="2023-06" db="EMBL/GenBank/DDBJ databases">
        <authorList>
            <consortium name="Lawrence Berkeley National Laboratory"/>
            <person name="Haridas S."/>
            <person name="Hensen N."/>
            <person name="Bonometti L."/>
            <person name="Westerberg I."/>
            <person name="Brannstrom I.O."/>
            <person name="Guillou S."/>
            <person name="Cros-Aarteil S."/>
            <person name="Calhoun S."/>
            <person name="Kuo A."/>
            <person name="Mondo S."/>
            <person name="Pangilinan J."/>
            <person name="Riley R."/>
            <person name="Labutti K."/>
            <person name="Andreopoulos B."/>
            <person name="Lipzen A."/>
            <person name="Chen C."/>
            <person name="Yanf M."/>
            <person name="Daum C."/>
            <person name="Ng V."/>
            <person name="Clum A."/>
            <person name="Steindorff A."/>
            <person name="Ohm R."/>
            <person name="Martin F."/>
            <person name="Silar P."/>
            <person name="Natvig D."/>
            <person name="Lalanne C."/>
            <person name="Gautier V."/>
            <person name="Ament-Velasquez S.L."/>
            <person name="Kruys A."/>
            <person name="Hutchinson M.I."/>
            <person name="Powell A.J."/>
            <person name="Barry K."/>
            <person name="Miller A.N."/>
            <person name="Grigoriev I.V."/>
            <person name="Debuchy R."/>
            <person name="Gladieux P."/>
            <person name="Thoren M.H."/>
            <person name="Johannesson H."/>
        </authorList>
    </citation>
    <scope>NUCLEOTIDE SEQUENCE</scope>
    <source>
        <strain evidence="2">CBS 118394</strain>
    </source>
</reference>
<feature type="region of interest" description="Disordered" evidence="1">
    <location>
        <begin position="201"/>
        <end position="244"/>
    </location>
</feature>
<evidence type="ECO:0000313" key="3">
    <source>
        <dbReference type="Proteomes" id="UP001283341"/>
    </source>
</evidence>
<name>A0AAE0IRQ2_9PEZI</name>
<accession>A0AAE0IRQ2</accession>
<keyword evidence="3" id="KW-1185">Reference proteome</keyword>
<dbReference type="EMBL" id="JAUEDM010000001">
    <property type="protein sequence ID" value="KAK3330071.1"/>
    <property type="molecule type" value="Genomic_DNA"/>
</dbReference>
<comment type="caution">
    <text evidence="2">The sequence shown here is derived from an EMBL/GenBank/DDBJ whole genome shotgun (WGS) entry which is preliminary data.</text>
</comment>
<organism evidence="2 3">
    <name type="scientific">Apodospora peruviana</name>
    <dbReference type="NCBI Taxonomy" id="516989"/>
    <lineage>
        <taxon>Eukaryota</taxon>
        <taxon>Fungi</taxon>
        <taxon>Dikarya</taxon>
        <taxon>Ascomycota</taxon>
        <taxon>Pezizomycotina</taxon>
        <taxon>Sordariomycetes</taxon>
        <taxon>Sordariomycetidae</taxon>
        <taxon>Sordariales</taxon>
        <taxon>Lasiosphaeriaceae</taxon>
        <taxon>Apodospora</taxon>
    </lineage>
</organism>
<dbReference type="Proteomes" id="UP001283341">
    <property type="component" value="Unassembled WGS sequence"/>
</dbReference>
<gene>
    <name evidence="2" type="ORF">B0H66DRAFT_44550</name>
</gene>
<sequence>MPGSRPFRSVPPPCGTDLQDSCLGAVKKPVGCQARTSLTRSSASCQLSKHSSHGKRIDLTKNSKIPKVPPCNAKKIQVSRYEIRTLPTIEIVGISPTPPCPGLSFLPPSSSCRQRESPLNDISAKLGCRAEPATELWSYDGRTGSAGQLGKEDWGCNQIGKEKRGWVHDMMIPYLSHIGGLLSAESPGGLPGRRYAKKFLGNTEAKKTSTGPGRRSHARIRNLPPLGSWSLPTTPDYSHRRDCT</sequence>
<dbReference type="AlphaFoldDB" id="A0AAE0IRQ2"/>
<proteinExistence type="predicted"/>
<evidence type="ECO:0000313" key="2">
    <source>
        <dbReference type="EMBL" id="KAK3330071.1"/>
    </source>
</evidence>
<protein>
    <submittedName>
        <fullName evidence="2">Uncharacterized protein</fullName>
    </submittedName>
</protein>